<organism evidence="2 3">
    <name type="scientific">Protomyces lactucae-debilis</name>
    <dbReference type="NCBI Taxonomy" id="2754530"/>
    <lineage>
        <taxon>Eukaryota</taxon>
        <taxon>Fungi</taxon>
        <taxon>Dikarya</taxon>
        <taxon>Ascomycota</taxon>
        <taxon>Taphrinomycotina</taxon>
        <taxon>Taphrinomycetes</taxon>
        <taxon>Taphrinales</taxon>
        <taxon>Protomycetaceae</taxon>
        <taxon>Protomyces</taxon>
    </lineage>
</organism>
<dbReference type="RefSeq" id="XP_040723134.1">
    <property type="nucleotide sequence ID" value="XM_040869921.1"/>
</dbReference>
<evidence type="ECO:0000313" key="2">
    <source>
        <dbReference type="EMBL" id="ORY77749.1"/>
    </source>
</evidence>
<feature type="compositionally biased region" description="Low complexity" evidence="1">
    <location>
        <begin position="42"/>
        <end position="53"/>
    </location>
</feature>
<accession>A0A1Y2F1L1</accession>
<evidence type="ECO:0000256" key="1">
    <source>
        <dbReference type="SAM" id="MobiDB-lite"/>
    </source>
</evidence>
<gene>
    <name evidence="2" type="ORF">BCR37DRAFT_382647</name>
</gene>
<reference evidence="2 3" key="1">
    <citation type="submission" date="2016-07" db="EMBL/GenBank/DDBJ databases">
        <title>Pervasive Adenine N6-methylation of Active Genes in Fungi.</title>
        <authorList>
            <consortium name="DOE Joint Genome Institute"/>
            <person name="Mondo S.J."/>
            <person name="Dannebaum R.O."/>
            <person name="Kuo R.C."/>
            <person name="Labutti K."/>
            <person name="Haridas S."/>
            <person name="Kuo A."/>
            <person name="Salamov A."/>
            <person name="Ahrendt S.R."/>
            <person name="Lipzen A."/>
            <person name="Sullivan W."/>
            <person name="Andreopoulos W.B."/>
            <person name="Clum A."/>
            <person name="Lindquist E."/>
            <person name="Daum C."/>
            <person name="Ramamoorthy G.K."/>
            <person name="Gryganskyi A."/>
            <person name="Culley D."/>
            <person name="Magnuson J.K."/>
            <person name="James T.Y."/>
            <person name="O'Malley M.A."/>
            <person name="Stajich J.E."/>
            <person name="Spatafora J.W."/>
            <person name="Visel A."/>
            <person name="Grigoriev I.V."/>
        </authorList>
    </citation>
    <scope>NUCLEOTIDE SEQUENCE [LARGE SCALE GENOMIC DNA]</scope>
    <source>
        <strain evidence="2 3">12-1054</strain>
    </source>
</reference>
<dbReference type="EMBL" id="MCFI01000019">
    <property type="protein sequence ID" value="ORY77749.1"/>
    <property type="molecule type" value="Genomic_DNA"/>
</dbReference>
<feature type="region of interest" description="Disordered" evidence="1">
    <location>
        <begin position="1"/>
        <end position="54"/>
    </location>
</feature>
<proteinExistence type="predicted"/>
<comment type="caution">
    <text evidence="2">The sequence shown here is derived from an EMBL/GenBank/DDBJ whole genome shotgun (WGS) entry which is preliminary data.</text>
</comment>
<dbReference type="Proteomes" id="UP000193685">
    <property type="component" value="Unassembled WGS sequence"/>
</dbReference>
<sequence>MCGHGRQRQQQERERERREKRRESEEKRRGLWESRACHHASRPGPRSSSPIPIHTHPLIYTRHRPHPPLPCILRQAYRLMPCQVSSSFFQHTAPMFNIDTE</sequence>
<evidence type="ECO:0000313" key="3">
    <source>
        <dbReference type="Proteomes" id="UP000193685"/>
    </source>
</evidence>
<dbReference type="GeneID" id="63786520"/>
<protein>
    <submittedName>
        <fullName evidence="2">Uncharacterized protein</fullName>
    </submittedName>
</protein>
<name>A0A1Y2F1L1_PROLT</name>
<dbReference type="AlphaFoldDB" id="A0A1Y2F1L1"/>
<keyword evidence="3" id="KW-1185">Reference proteome</keyword>
<feature type="compositionally biased region" description="Basic and acidic residues" evidence="1">
    <location>
        <begin position="9"/>
        <end position="36"/>
    </location>
</feature>